<reference evidence="6" key="2">
    <citation type="submission" date="2023-02" db="EMBL/GenBank/DDBJ databases">
        <authorList>
            <consortium name="DOE Joint Genome Institute"/>
            <person name="Mondo S.J."/>
            <person name="Chang Y."/>
            <person name="Wang Y."/>
            <person name="Ahrendt S."/>
            <person name="Andreopoulos W."/>
            <person name="Barry K."/>
            <person name="Beard J."/>
            <person name="Benny G.L."/>
            <person name="Blankenship S."/>
            <person name="Bonito G."/>
            <person name="Cuomo C."/>
            <person name="Desiro A."/>
            <person name="Gervers K.A."/>
            <person name="Hundley H."/>
            <person name="Kuo A."/>
            <person name="LaButti K."/>
            <person name="Lang B.F."/>
            <person name="Lipzen A."/>
            <person name="O'Donnell K."/>
            <person name="Pangilinan J."/>
            <person name="Reynolds N."/>
            <person name="Sandor L."/>
            <person name="Smith M.W."/>
            <person name="Tsang A."/>
            <person name="Grigoriev I.V."/>
            <person name="Stajich J.E."/>
            <person name="Spatafora J.W."/>
        </authorList>
    </citation>
    <scope>NUCLEOTIDE SEQUENCE</scope>
    <source>
        <strain evidence="6">RSA 2281</strain>
    </source>
</reference>
<sequence>MDIIPFFTEARNVLDAHHDRRERVIKVSRDITAQSKKMVFALHRAAQRNGTNYDEAKTKKEEIMKMFRLLALEIDGPDYYRYSRSFAGGFEEFIEGVAFLHYLENNSLVTKSEINCLFQDEAGNQWLFVRDEDFILGIADFTGELTRYAINIITTGKYEQALKICRFLRQINTDCDILAGSTLPQLNKKMVALRSSIAKVERACYAFQIRGSEYPKEMYHQIIREVQSRYDQERQHIGEE</sequence>
<dbReference type="FunFam" id="1.20.58.200:FF:000001">
    <property type="entry name" value="Translin-associated factor X"/>
    <property type="match status" value="1"/>
</dbReference>
<evidence type="ECO:0000313" key="7">
    <source>
        <dbReference type="Proteomes" id="UP001209540"/>
    </source>
</evidence>
<evidence type="ECO:0000313" key="6">
    <source>
        <dbReference type="EMBL" id="KAI9268346.1"/>
    </source>
</evidence>
<dbReference type="InterPro" id="IPR036081">
    <property type="entry name" value="Translin_sf"/>
</dbReference>
<dbReference type="Gene3D" id="1.20.58.200">
    <property type="entry name" value="Translin, domain 2"/>
    <property type="match status" value="1"/>
</dbReference>
<comment type="caution">
    <text evidence="6">The sequence shown here is derived from an EMBL/GenBank/DDBJ whole genome shotgun (WGS) entry which is preliminary data.</text>
</comment>
<keyword evidence="4" id="KW-0963">Cytoplasm</keyword>
<dbReference type="InterPro" id="IPR016068">
    <property type="entry name" value="Translin_N"/>
</dbReference>
<accession>A0AAD5K448</accession>
<proteinExistence type="inferred from homology"/>
<evidence type="ECO:0000256" key="1">
    <source>
        <dbReference type="ARBA" id="ARBA00004123"/>
    </source>
</evidence>
<reference evidence="6" key="1">
    <citation type="journal article" date="2022" name="IScience">
        <title>Evolution of zygomycete secretomes and the origins of terrestrial fungal ecologies.</title>
        <authorList>
            <person name="Chang Y."/>
            <person name="Wang Y."/>
            <person name="Mondo S."/>
            <person name="Ahrendt S."/>
            <person name="Andreopoulos W."/>
            <person name="Barry K."/>
            <person name="Beard J."/>
            <person name="Benny G.L."/>
            <person name="Blankenship S."/>
            <person name="Bonito G."/>
            <person name="Cuomo C."/>
            <person name="Desiro A."/>
            <person name="Gervers K.A."/>
            <person name="Hundley H."/>
            <person name="Kuo A."/>
            <person name="LaButti K."/>
            <person name="Lang B.F."/>
            <person name="Lipzen A."/>
            <person name="O'Donnell K."/>
            <person name="Pangilinan J."/>
            <person name="Reynolds N."/>
            <person name="Sandor L."/>
            <person name="Smith M.E."/>
            <person name="Tsang A."/>
            <person name="Grigoriev I.V."/>
            <person name="Stajich J.E."/>
            <person name="Spatafora J.W."/>
        </authorList>
    </citation>
    <scope>NUCLEOTIDE SEQUENCE</scope>
    <source>
        <strain evidence="6">RSA 2281</strain>
    </source>
</reference>
<gene>
    <name evidence="6" type="ORF">BDA99DRAFT_558500</name>
</gene>
<organism evidence="6 7">
    <name type="scientific">Phascolomyces articulosus</name>
    <dbReference type="NCBI Taxonomy" id="60185"/>
    <lineage>
        <taxon>Eukaryota</taxon>
        <taxon>Fungi</taxon>
        <taxon>Fungi incertae sedis</taxon>
        <taxon>Mucoromycota</taxon>
        <taxon>Mucoromycotina</taxon>
        <taxon>Mucoromycetes</taxon>
        <taxon>Mucorales</taxon>
        <taxon>Lichtheimiaceae</taxon>
        <taxon>Phascolomyces</taxon>
    </lineage>
</organism>
<dbReference type="GO" id="GO:0005737">
    <property type="term" value="C:cytoplasm"/>
    <property type="evidence" value="ECO:0007669"/>
    <property type="project" value="UniProtKB-SubCell"/>
</dbReference>
<name>A0AAD5K448_9FUNG</name>
<evidence type="ECO:0000256" key="5">
    <source>
        <dbReference type="ARBA" id="ARBA00023242"/>
    </source>
</evidence>
<comment type="similarity">
    <text evidence="3">Belongs to the translin family.</text>
</comment>
<dbReference type="EMBL" id="JAIXMP010000009">
    <property type="protein sequence ID" value="KAI9268346.1"/>
    <property type="molecule type" value="Genomic_DNA"/>
</dbReference>
<dbReference type="Proteomes" id="UP001209540">
    <property type="component" value="Unassembled WGS sequence"/>
</dbReference>
<dbReference type="InterPro" id="IPR016069">
    <property type="entry name" value="Translin_C"/>
</dbReference>
<dbReference type="AlphaFoldDB" id="A0AAD5K448"/>
<evidence type="ECO:0000256" key="4">
    <source>
        <dbReference type="ARBA" id="ARBA00022490"/>
    </source>
</evidence>
<keyword evidence="5" id="KW-0539">Nucleus</keyword>
<evidence type="ECO:0000256" key="2">
    <source>
        <dbReference type="ARBA" id="ARBA00004496"/>
    </source>
</evidence>
<dbReference type="InterPro" id="IPR002848">
    <property type="entry name" value="Translin_fam"/>
</dbReference>
<dbReference type="CDD" id="cd14820">
    <property type="entry name" value="TRAX"/>
    <property type="match status" value="1"/>
</dbReference>
<evidence type="ECO:0000256" key="3">
    <source>
        <dbReference type="ARBA" id="ARBA00005902"/>
    </source>
</evidence>
<dbReference type="Pfam" id="PF01997">
    <property type="entry name" value="Translin"/>
    <property type="match status" value="1"/>
</dbReference>
<keyword evidence="7" id="KW-1185">Reference proteome</keyword>
<comment type="subcellular location">
    <subcellularLocation>
        <location evidence="2">Cytoplasm</location>
    </subcellularLocation>
    <subcellularLocation>
        <location evidence="1">Nucleus</location>
    </subcellularLocation>
</comment>
<dbReference type="PANTHER" id="PTHR10741">
    <property type="entry name" value="TRANSLIN AND TRANSLIN ASSOCIATED PROTEIN X"/>
    <property type="match status" value="1"/>
</dbReference>
<dbReference type="GO" id="GO:0005634">
    <property type="term" value="C:nucleus"/>
    <property type="evidence" value="ECO:0007669"/>
    <property type="project" value="UniProtKB-SubCell"/>
</dbReference>
<protein>
    <submittedName>
        <fullName evidence="6">Translin</fullName>
    </submittedName>
</protein>
<dbReference type="Gene3D" id="1.20.58.190">
    <property type="entry name" value="Translin, domain 1"/>
    <property type="match status" value="1"/>
</dbReference>
<dbReference type="SUPFAM" id="SSF74784">
    <property type="entry name" value="Translin"/>
    <property type="match status" value="1"/>
</dbReference>
<dbReference type="GO" id="GO:0043565">
    <property type="term" value="F:sequence-specific DNA binding"/>
    <property type="evidence" value="ECO:0007669"/>
    <property type="project" value="InterPro"/>
</dbReference>